<gene>
    <name evidence="1" type="ORF">AVDCRST_MAG93-1852</name>
</gene>
<evidence type="ECO:0000313" key="1">
    <source>
        <dbReference type="EMBL" id="CAA9253261.1"/>
    </source>
</evidence>
<proteinExistence type="predicted"/>
<accession>A0A6J4IL41</accession>
<feature type="non-terminal residue" evidence="1">
    <location>
        <position position="1"/>
    </location>
</feature>
<protein>
    <submittedName>
        <fullName evidence="1">Uncharacterized protein</fullName>
    </submittedName>
</protein>
<name>A0A6J4IL41_9CHLR</name>
<reference evidence="1" key="1">
    <citation type="submission" date="2020-02" db="EMBL/GenBank/DDBJ databases">
        <authorList>
            <person name="Meier V. D."/>
        </authorList>
    </citation>
    <scope>NUCLEOTIDE SEQUENCE</scope>
    <source>
        <strain evidence="1">AVDCRST_MAG93</strain>
    </source>
</reference>
<dbReference type="AlphaFoldDB" id="A0A6J4IL41"/>
<dbReference type="EMBL" id="CADCTR010000629">
    <property type="protein sequence ID" value="CAA9253261.1"/>
    <property type="molecule type" value="Genomic_DNA"/>
</dbReference>
<sequence length="105" mass="12068">RRYLFTTVTSNTLLPFVILEDQLPTVLLPIEFREDTIRILSNQQLLDRGDEAVAEWFDSIDHALDDEPKGEKKIRQRIDERRKLTLQNFAGARFLVHHGAGGAIP</sequence>
<organism evidence="1">
    <name type="scientific">uncultured Chloroflexia bacterium</name>
    <dbReference type="NCBI Taxonomy" id="1672391"/>
    <lineage>
        <taxon>Bacteria</taxon>
        <taxon>Bacillati</taxon>
        <taxon>Chloroflexota</taxon>
        <taxon>Chloroflexia</taxon>
        <taxon>environmental samples</taxon>
    </lineage>
</organism>